<protein>
    <submittedName>
        <fullName evidence="2">Uncharacterized protein</fullName>
    </submittedName>
</protein>
<evidence type="ECO:0000256" key="1">
    <source>
        <dbReference type="SAM" id="MobiDB-lite"/>
    </source>
</evidence>
<comment type="caution">
    <text evidence="2">The sequence shown here is derived from an EMBL/GenBank/DDBJ whole genome shotgun (WGS) entry which is preliminary data.</text>
</comment>
<evidence type="ECO:0000313" key="3">
    <source>
        <dbReference type="Proteomes" id="UP000824120"/>
    </source>
</evidence>
<dbReference type="Proteomes" id="UP000824120">
    <property type="component" value="Chromosome 8"/>
</dbReference>
<sequence length="85" mass="9438">MQQQRETMDLEIKSSPAPGEFCRAGHFELIELEHWMPPRKSINAAKADAADAQNPRAHIPSSSNTLVRNNTIFTPTPKNARVAKA</sequence>
<evidence type="ECO:0000313" key="2">
    <source>
        <dbReference type="EMBL" id="KAG5588973.1"/>
    </source>
</evidence>
<gene>
    <name evidence="2" type="ORF">H5410_039487</name>
</gene>
<feature type="region of interest" description="Disordered" evidence="1">
    <location>
        <begin position="44"/>
        <end position="85"/>
    </location>
</feature>
<organism evidence="2 3">
    <name type="scientific">Solanum commersonii</name>
    <name type="common">Commerson's wild potato</name>
    <name type="synonym">Commerson's nightshade</name>
    <dbReference type="NCBI Taxonomy" id="4109"/>
    <lineage>
        <taxon>Eukaryota</taxon>
        <taxon>Viridiplantae</taxon>
        <taxon>Streptophyta</taxon>
        <taxon>Embryophyta</taxon>
        <taxon>Tracheophyta</taxon>
        <taxon>Spermatophyta</taxon>
        <taxon>Magnoliopsida</taxon>
        <taxon>eudicotyledons</taxon>
        <taxon>Gunneridae</taxon>
        <taxon>Pentapetalae</taxon>
        <taxon>asterids</taxon>
        <taxon>lamiids</taxon>
        <taxon>Solanales</taxon>
        <taxon>Solanaceae</taxon>
        <taxon>Solanoideae</taxon>
        <taxon>Solaneae</taxon>
        <taxon>Solanum</taxon>
    </lineage>
</organism>
<feature type="compositionally biased region" description="Polar residues" evidence="1">
    <location>
        <begin position="60"/>
        <end position="77"/>
    </location>
</feature>
<name>A0A9J5XM90_SOLCO</name>
<dbReference type="AlphaFoldDB" id="A0A9J5XM90"/>
<proteinExistence type="predicted"/>
<accession>A0A9J5XM90</accession>
<keyword evidence="3" id="KW-1185">Reference proteome</keyword>
<dbReference type="EMBL" id="JACXVP010000008">
    <property type="protein sequence ID" value="KAG5588973.1"/>
    <property type="molecule type" value="Genomic_DNA"/>
</dbReference>
<reference evidence="2 3" key="1">
    <citation type="submission" date="2020-09" db="EMBL/GenBank/DDBJ databases">
        <title>De no assembly of potato wild relative species, Solanum commersonii.</title>
        <authorList>
            <person name="Cho K."/>
        </authorList>
    </citation>
    <scope>NUCLEOTIDE SEQUENCE [LARGE SCALE GENOMIC DNA]</scope>
    <source>
        <strain evidence="2">LZ3.2</strain>
        <tissue evidence="2">Leaf</tissue>
    </source>
</reference>